<dbReference type="Proteomes" id="UP000824469">
    <property type="component" value="Unassembled WGS sequence"/>
</dbReference>
<dbReference type="EMBL" id="JAHRHJ020000007">
    <property type="protein sequence ID" value="KAH9308967.1"/>
    <property type="molecule type" value="Genomic_DNA"/>
</dbReference>
<reference evidence="2 3" key="1">
    <citation type="journal article" date="2021" name="Nat. Plants">
        <title>The Taxus genome provides insights into paclitaxel biosynthesis.</title>
        <authorList>
            <person name="Xiong X."/>
            <person name="Gou J."/>
            <person name="Liao Q."/>
            <person name="Li Y."/>
            <person name="Zhou Q."/>
            <person name="Bi G."/>
            <person name="Li C."/>
            <person name="Du R."/>
            <person name="Wang X."/>
            <person name="Sun T."/>
            <person name="Guo L."/>
            <person name="Liang H."/>
            <person name="Lu P."/>
            <person name="Wu Y."/>
            <person name="Zhang Z."/>
            <person name="Ro D.K."/>
            <person name="Shang Y."/>
            <person name="Huang S."/>
            <person name="Yan J."/>
        </authorList>
    </citation>
    <scope>NUCLEOTIDE SEQUENCE [LARGE SCALE GENOMIC DNA]</scope>
    <source>
        <strain evidence="2">Ta-2019</strain>
    </source>
</reference>
<name>A0AA38FRL9_TAXCH</name>
<feature type="non-terminal residue" evidence="2">
    <location>
        <position position="1"/>
    </location>
</feature>
<dbReference type="AlphaFoldDB" id="A0AA38FRL9"/>
<organism evidence="2 3">
    <name type="scientific">Taxus chinensis</name>
    <name type="common">Chinese yew</name>
    <name type="synonym">Taxus wallichiana var. chinensis</name>
    <dbReference type="NCBI Taxonomy" id="29808"/>
    <lineage>
        <taxon>Eukaryota</taxon>
        <taxon>Viridiplantae</taxon>
        <taxon>Streptophyta</taxon>
        <taxon>Embryophyta</taxon>
        <taxon>Tracheophyta</taxon>
        <taxon>Spermatophyta</taxon>
        <taxon>Pinopsida</taxon>
        <taxon>Pinidae</taxon>
        <taxon>Conifers II</taxon>
        <taxon>Cupressales</taxon>
        <taxon>Taxaceae</taxon>
        <taxon>Taxus</taxon>
    </lineage>
</organism>
<evidence type="ECO:0000313" key="2">
    <source>
        <dbReference type="EMBL" id="KAH9308967.1"/>
    </source>
</evidence>
<gene>
    <name evidence="2" type="ORF">KI387_036878</name>
</gene>
<proteinExistence type="predicted"/>
<feature type="region of interest" description="Disordered" evidence="1">
    <location>
        <begin position="1"/>
        <end position="58"/>
    </location>
</feature>
<evidence type="ECO:0000313" key="3">
    <source>
        <dbReference type="Proteomes" id="UP000824469"/>
    </source>
</evidence>
<evidence type="ECO:0000256" key="1">
    <source>
        <dbReference type="SAM" id="MobiDB-lite"/>
    </source>
</evidence>
<comment type="caution">
    <text evidence="2">The sequence shown here is derived from an EMBL/GenBank/DDBJ whole genome shotgun (WGS) entry which is preliminary data.</text>
</comment>
<keyword evidence="3" id="KW-1185">Reference proteome</keyword>
<protein>
    <submittedName>
        <fullName evidence="2">Uncharacterized protein</fullName>
    </submittedName>
</protein>
<feature type="compositionally biased region" description="Basic residues" evidence="1">
    <location>
        <begin position="1"/>
        <end position="12"/>
    </location>
</feature>
<feature type="non-terminal residue" evidence="2">
    <location>
        <position position="58"/>
    </location>
</feature>
<sequence length="58" mass="6219">ITTRVTSKKGTRKPISGGSEVFVPDSTGTSGTNGREVDAKEPADPQTNQIMTRVTREK</sequence>
<accession>A0AA38FRL9</accession>